<proteinExistence type="predicted"/>
<dbReference type="Pfam" id="PF01381">
    <property type="entry name" value="HTH_3"/>
    <property type="match status" value="1"/>
</dbReference>
<evidence type="ECO:0000313" key="4">
    <source>
        <dbReference type="Proteomes" id="UP000324065"/>
    </source>
</evidence>
<organism evidence="3 4">
    <name type="scientific">Roseospira marina</name>
    <dbReference type="NCBI Taxonomy" id="140057"/>
    <lineage>
        <taxon>Bacteria</taxon>
        <taxon>Pseudomonadati</taxon>
        <taxon>Pseudomonadota</taxon>
        <taxon>Alphaproteobacteria</taxon>
        <taxon>Rhodospirillales</taxon>
        <taxon>Rhodospirillaceae</taxon>
        <taxon>Roseospira</taxon>
    </lineage>
</organism>
<evidence type="ECO:0000259" key="2">
    <source>
        <dbReference type="PROSITE" id="PS50943"/>
    </source>
</evidence>
<feature type="region of interest" description="Disordered" evidence="1">
    <location>
        <begin position="95"/>
        <end position="114"/>
    </location>
</feature>
<dbReference type="PROSITE" id="PS50943">
    <property type="entry name" value="HTH_CROC1"/>
    <property type="match status" value="1"/>
</dbReference>
<evidence type="ECO:0000313" key="3">
    <source>
        <dbReference type="EMBL" id="KAA5604025.1"/>
    </source>
</evidence>
<dbReference type="EMBL" id="VWPJ01000025">
    <property type="protein sequence ID" value="KAA5604025.1"/>
    <property type="molecule type" value="Genomic_DNA"/>
</dbReference>
<dbReference type="Proteomes" id="UP000324065">
    <property type="component" value="Unassembled WGS sequence"/>
</dbReference>
<dbReference type="SMART" id="SM00530">
    <property type="entry name" value="HTH_XRE"/>
    <property type="match status" value="1"/>
</dbReference>
<dbReference type="GO" id="GO:0003677">
    <property type="term" value="F:DNA binding"/>
    <property type="evidence" value="ECO:0007669"/>
    <property type="project" value="InterPro"/>
</dbReference>
<dbReference type="InterPro" id="IPR010982">
    <property type="entry name" value="Lambda_DNA-bd_dom_sf"/>
</dbReference>
<dbReference type="CDD" id="cd00093">
    <property type="entry name" value="HTH_XRE"/>
    <property type="match status" value="1"/>
</dbReference>
<keyword evidence="4" id="KW-1185">Reference proteome</keyword>
<protein>
    <submittedName>
        <fullName evidence="3">Helix-turn-helix transcriptional regulator</fullName>
    </submittedName>
</protein>
<dbReference type="Gene3D" id="1.10.260.40">
    <property type="entry name" value="lambda repressor-like DNA-binding domains"/>
    <property type="match status" value="1"/>
</dbReference>
<comment type="caution">
    <text evidence="3">The sequence shown here is derived from an EMBL/GenBank/DDBJ whole genome shotgun (WGS) entry which is preliminary data.</text>
</comment>
<dbReference type="SUPFAM" id="SSF47413">
    <property type="entry name" value="lambda repressor-like DNA-binding domains"/>
    <property type="match status" value="1"/>
</dbReference>
<accession>A0A5M6I890</accession>
<feature type="domain" description="HTH cro/C1-type" evidence="2">
    <location>
        <begin position="34"/>
        <end position="87"/>
    </location>
</feature>
<name>A0A5M6I890_9PROT</name>
<reference evidence="3 4" key="1">
    <citation type="submission" date="2019-09" db="EMBL/GenBank/DDBJ databases">
        <title>Genome sequence of Roseospira marina, one of the more divergent members of the non-sulfur purple photosynthetic bacterial family, the Rhodospirillaceae.</title>
        <authorList>
            <person name="Meyer T."/>
            <person name="Kyndt J."/>
        </authorList>
    </citation>
    <scope>NUCLEOTIDE SEQUENCE [LARGE SCALE GENOMIC DNA]</scope>
    <source>
        <strain evidence="3 4">DSM 15113</strain>
    </source>
</reference>
<gene>
    <name evidence="3" type="ORF">F1188_18115</name>
</gene>
<dbReference type="InterPro" id="IPR001387">
    <property type="entry name" value="Cro/C1-type_HTH"/>
</dbReference>
<dbReference type="AlphaFoldDB" id="A0A5M6I890"/>
<evidence type="ECO:0000256" key="1">
    <source>
        <dbReference type="SAM" id="MobiDB-lite"/>
    </source>
</evidence>
<sequence>MAKTLREKMAELPPERRARIEAEADRLHAAYQTLKELRKAQDLTQAQMAEMLGIRQATVAQLEKRSDLMLSTLRSYVEAMGGSLKLTVEFPGRPPVSLDGFSDASGSHAHPNGA</sequence>
<dbReference type="OrthoDB" id="9797478at2"/>